<comment type="subcellular location">
    <subcellularLocation>
        <location evidence="1">Cytoplasm</location>
        <location evidence="1">Cytoskeleton</location>
    </subcellularLocation>
</comment>
<dbReference type="Gene3D" id="3.40.850.10">
    <property type="entry name" value="Kinesin motor domain"/>
    <property type="match status" value="1"/>
</dbReference>
<accession>A0A8S1GYZ9</accession>
<dbReference type="PROSITE" id="PS00411">
    <property type="entry name" value="KINESIN_MOTOR_1"/>
    <property type="match status" value="1"/>
</dbReference>
<evidence type="ECO:0000259" key="16">
    <source>
        <dbReference type="PROSITE" id="PS50067"/>
    </source>
</evidence>
<feature type="region of interest" description="Disordered" evidence="15">
    <location>
        <begin position="108"/>
        <end position="127"/>
    </location>
</feature>
<dbReference type="GO" id="GO:0005876">
    <property type="term" value="C:spindle microtubule"/>
    <property type="evidence" value="ECO:0007669"/>
    <property type="project" value="TreeGrafter"/>
</dbReference>
<keyword evidence="4 13" id="KW-0493">Microtubule</keyword>
<dbReference type="AlphaFoldDB" id="A0A8S1GYZ9"/>
<dbReference type="GO" id="GO:0005634">
    <property type="term" value="C:nucleus"/>
    <property type="evidence" value="ECO:0007669"/>
    <property type="project" value="TreeGrafter"/>
</dbReference>
<evidence type="ECO:0000256" key="13">
    <source>
        <dbReference type="RuleBase" id="RU000394"/>
    </source>
</evidence>
<keyword evidence="7 12" id="KW-0067">ATP-binding</keyword>
<dbReference type="PANTHER" id="PTHR47970">
    <property type="entry name" value="KINESIN-LIKE PROTEIN KIF11"/>
    <property type="match status" value="1"/>
</dbReference>
<dbReference type="FunFam" id="3.40.850.10:FF:000051">
    <property type="entry name" value="Kinesin-like protein bimC"/>
    <property type="match status" value="1"/>
</dbReference>
<comment type="similarity">
    <text evidence="12 13">Belongs to the TRAFAC class myosin-kinesin ATPase superfamily. Kinesin family.</text>
</comment>
<feature type="binding site" evidence="12">
    <location>
        <begin position="100"/>
        <end position="107"/>
    </location>
    <ligand>
        <name>ATP</name>
        <dbReference type="ChEBI" id="CHEBI:30616"/>
    </ligand>
</feature>
<gene>
    <name evidence="17" type="ORF">CAUJ_LOCUS4083</name>
</gene>
<dbReference type="InterPro" id="IPR047149">
    <property type="entry name" value="KIF11-like"/>
</dbReference>
<evidence type="ECO:0000256" key="1">
    <source>
        <dbReference type="ARBA" id="ARBA00004245"/>
    </source>
</evidence>
<dbReference type="GO" id="GO:0051301">
    <property type="term" value="P:cell division"/>
    <property type="evidence" value="ECO:0007669"/>
    <property type="project" value="UniProtKB-KW"/>
</dbReference>
<proteinExistence type="inferred from homology"/>
<evidence type="ECO:0000256" key="3">
    <source>
        <dbReference type="ARBA" id="ARBA00022618"/>
    </source>
</evidence>
<keyword evidence="3" id="KW-0132">Cell division</keyword>
<evidence type="ECO:0000256" key="2">
    <source>
        <dbReference type="ARBA" id="ARBA00022490"/>
    </source>
</evidence>
<dbReference type="PRINTS" id="PR00380">
    <property type="entry name" value="KINESINHEAVY"/>
</dbReference>
<evidence type="ECO:0000256" key="12">
    <source>
        <dbReference type="PROSITE-ProRule" id="PRU00283"/>
    </source>
</evidence>
<dbReference type="InterPro" id="IPR036961">
    <property type="entry name" value="Kinesin_motor_dom_sf"/>
</dbReference>
<evidence type="ECO:0000256" key="4">
    <source>
        <dbReference type="ARBA" id="ARBA00022701"/>
    </source>
</evidence>
<dbReference type="Proteomes" id="UP000835052">
    <property type="component" value="Unassembled WGS sequence"/>
</dbReference>
<comment type="caution">
    <text evidence="17">The sequence shown here is derived from an EMBL/GenBank/DDBJ whole genome shotgun (WGS) entry which is preliminary data.</text>
</comment>
<dbReference type="InterPro" id="IPR001752">
    <property type="entry name" value="Kinesin_motor_dom"/>
</dbReference>
<name>A0A8S1GYZ9_9PELO</name>
<keyword evidence="10" id="KW-0206">Cytoskeleton</keyword>
<evidence type="ECO:0000313" key="18">
    <source>
        <dbReference type="Proteomes" id="UP000835052"/>
    </source>
</evidence>
<evidence type="ECO:0000256" key="10">
    <source>
        <dbReference type="ARBA" id="ARBA00023212"/>
    </source>
</evidence>
<reference evidence="17" key="1">
    <citation type="submission" date="2020-10" db="EMBL/GenBank/DDBJ databases">
        <authorList>
            <person name="Kikuchi T."/>
        </authorList>
    </citation>
    <scope>NUCLEOTIDE SEQUENCE</scope>
    <source>
        <strain evidence="17">NKZ352</strain>
    </source>
</reference>
<feature type="coiled-coil region" evidence="14">
    <location>
        <begin position="643"/>
        <end position="670"/>
    </location>
</feature>
<feature type="coiled-coil region" evidence="14">
    <location>
        <begin position="372"/>
        <end position="481"/>
    </location>
</feature>
<evidence type="ECO:0000256" key="11">
    <source>
        <dbReference type="ARBA" id="ARBA00023306"/>
    </source>
</evidence>
<dbReference type="InterPro" id="IPR027417">
    <property type="entry name" value="P-loop_NTPase"/>
</dbReference>
<evidence type="ECO:0000256" key="5">
    <source>
        <dbReference type="ARBA" id="ARBA00022741"/>
    </source>
</evidence>
<keyword evidence="6" id="KW-0498">Mitosis</keyword>
<dbReference type="SUPFAM" id="SSF52540">
    <property type="entry name" value="P-loop containing nucleoside triphosphate hydrolases"/>
    <property type="match status" value="1"/>
</dbReference>
<evidence type="ECO:0000256" key="6">
    <source>
        <dbReference type="ARBA" id="ARBA00022776"/>
    </source>
</evidence>
<keyword evidence="8 14" id="KW-0175">Coiled coil</keyword>
<evidence type="ECO:0000256" key="15">
    <source>
        <dbReference type="SAM" id="MobiDB-lite"/>
    </source>
</evidence>
<dbReference type="GO" id="GO:0090307">
    <property type="term" value="P:mitotic spindle assembly"/>
    <property type="evidence" value="ECO:0007669"/>
    <property type="project" value="TreeGrafter"/>
</dbReference>
<evidence type="ECO:0000256" key="8">
    <source>
        <dbReference type="ARBA" id="ARBA00023054"/>
    </source>
</evidence>
<keyword evidence="2" id="KW-0963">Cytoplasm</keyword>
<dbReference type="SMART" id="SM00129">
    <property type="entry name" value="KISc"/>
    <property type="match status" value="1"/>
</dbReference>
<feature type="compositionally biased region" description="Basic and acidic residues" evidence="15">
    <location>
        <begin position="890"/>
        <end position="901"/>
    </location>
</feature>
<organism evidence="17 18">
    <name type="scientific">Caenorhabditis auriculariae</name>
    <dbReference type="NCBI Taxonomy" id="2777116"/>
    <lineage>
        <taxon>Eukaryota</taxon>
        <taxon>Metazoa</taxon>
        <taxon>Ecdysozoa</taxon>
        <taxon>Nematoda</taxon>
        <taxon>Chromadorea</taxon>
        <taxon>Rhabditida</taxon>
        <taxon>Rhabditina</taxon>
        <taxon>Rhabditomorpha</taxon>
        <taxon>Rhabditoidea</taxon>
        <taxon>Rhabditidae</taxon>
        <taxon>Peloderinae</taxon>
        <taxon>Caenorhabditis</taxon>
    </lineage>
</organism>
<sequence>MMIIPSKMSSSKRSTEEIPTNIRVAVRVRPLNRAEQAEKSVSAVKVDRQKNSIFTKMKTFGPFSKVYDTDATQQMVYEDLVAGQVKKVIAGFNCTVFAYGQTGTGKTFTMEGGQQSEETKSWRDDPTTGIIPRAVEDIFEQLDQMGCEEYSLRVSYIELYNEELYDLLAANSVGEDRERLKIFEDPTKKGVIVSGVEEVPVRNRADVYKLLKLGAEKRRTATTLMNINSSRSHSLFMVSVVIRENTATGDELVKQGKLNLVDLAGSENVSRSGAEGKRAKEAGNINQSLLTLGRVIRALTTSGPHVPYRESKLTRLLQDSLGGSTITSLIATLSPASSNIEESVSTLEYAIRAANIKNRPVCNTKVSRKAILKTFSDEIEKLRRDLRAAREKTGVHLSEESHEELLRNTERMQELEEQLDATVDQLRRFTEDLVYMDEQYRLLYERKERLEDKLAQRIRQIAEKEKELDDKQKELDIHKSALQEMHSSALITFSQLKEMRDSADNMSVDLALFWDKVDQMDLVAFRNKSAANTVSEKVAIALDDISKTSQNMEASSKPFMVTEVAENTQCTTSLRSTFTSIQNNIAAFSKNVQHNVEEDSRIYSDFFGDCLGAETQICTMLNTNMDNFKGLFSQFMVDVIAVTEDLKDRINRVKAEMNNLQMELSPLLEERRAAIELQAKQRKETRDSYVKAQVLRIQQLQVLVSQLAQGLTSVGASTADFDERGEVLDAQLRDDGAAALEALEAVATSHDDVVSEVVDGVDDISEKAAGRWASLIKEATDVAENVVAMGGRTLDEAKKTCEDVSTMLASCDEQVVARNAALLDRMASLEGIISSSTSSISSVISGAKNTMISRKWEDVDINQGVPPRNIPAILGASDMVGPPEPNDLLFEEKDQRSEKRVSNYAPRESLLDMSNKLLSPATIRTHREFATIEEENIPQ</sequence>
<dbReference type="InterPro" id="IPR019821">
    <property type="entry name" value="Kinesin_motor_CS"/>
</dbReference>
<feature type="domain" description="Kinesin motor" evidence="16">
    <location>
        <begin position="21"/>
        <end position="356"/>
    </location>
</feature>
<keyword evidence="18" id="KW-1185">Reference proteome</keyword>
<keyword evidence="11" id="KW-0131">Cell cycle</keyword>
<dbReference type="EMBL" id="CAJGYM010000008">
    <property type="protein sequence ID" value="CAD6188164.1"/>
    <property type="molecule type" value="Genomic_DNA"/>
</dbReference>
<dbReference type="OrthoDB" id="3176171at2759"/>
<feature type="region of interest" description="Disordered" evidence="15">
    <location>
        <begin position="881"/>
        <end position="906"/>
    </location>
</feature>
<evidence type="ECO:0000313" key="17">
    <source>
        <dbReference type="EMBL" id="CAD6188164.1"/>
    </source>
</evidence>
<dbReference type="GO" id="GO:0008574">
    <property type="term" value="F:plus-end-directed microtubule motor activity"/>
    <property type="evidence" value="ECO:0007669"/>
    <property type="project" value="TreeGrafter"/>
</dbReference>
<evidence type="ECO:0000256" key="9">
    <source>
        <dbReference type="ARBA" id="ARBA00023175"/>
    </source>
</evidence>
<protein>
    <recommendedName>
        <fullName evidence="13">Kinesin-like protein</fullName>
    </recommendedName>
</protein>
<dbReference type="GO" id="GO:0005524">
    <property type="term" value="F:ATP binding"/>
    <property type="evidence" value="ECO:0007669"/>
    <property type="project" value="UniProtKB-UniRule"/>
</dbReference>
<keyword evidence="5 12" id="KW-0547">Nucleotide-binding</keyword>
<evidence type="ECO:0000256" key="14">
    <source>
        <dbReference type="SAM" id="Coils"/>
    </source>
</evidence>
<feature type="compositionally biased region" description="Basic and acidic residues" evidence="15">
    <location>
        <begin position="117"/>
        <end position="126"/>
    </location>
</feature>
<dbReference type="PROSITE" id="PS50067">
    <property type="entry name" value="KINESIN_MOTOR_2"/>
    <property type="match status" value="1"/>
</dbReference>
<dbReference type="GO" id="GO:0072686">
    <property type="term" value="C:mitotic spindle"/>
    <property type="evidence" value="ECO:0007669"/>
    <property type="project" value="TreeGrafter"/>
</dbReference>
<dbReference type="PANTHER" id="PTHR47970:SF12">
    <property type="entry name" value="KINESIN FAMILY MEMBER 11"/>
    <property type="match status" value="1"/>
</dbReference>
<keyword evidence="9 12" id="KW-0505">Motor protein</keyword>
<dbReference type="GO" id="GO:0051231">
    <property type="term" value="P:spindle elongation"/>
    <property type="evidence" value="ECO:0007669"/>
    <property type="project" value="TreeGrafter"/>
</dbReference>
<dbReference type="Pfam" id="PF00225">
    <property type="entry name" value="Kinesin"/>
    <property type="match status" value="1"/>
</dbReference>
<evidence type="ECO:0000256" key="7">
    <source>
        <dbReference type="ARBA" id="ARBA00022840"/>
    </source>
</evidence>
<dbReference type="GO" id="GO:0008017">
    <property type="term" value="F:microtubule binding"/>
    <property type="evidence" value="ECO:0007669"/>
    <property type="project" value="InterPro"/>
</dbReference>
<dbReference type="GO" id="GO:0007018">
    <property type="term" value="P:microtubule-based movement"/>
    <property type="evidence" value="ECO:0007669"/>
    <property type="project" value="InterPro"/>
</dbReference>